<keyword evidence="1" id="KW-0175">Coiled coil</keyword>
<name>A0A926EG54_9FIRM</name>
<keyword evidence="2" id="KW-0732">Signal</keyword>
<accession>A0A926EG54</accession>
<proteinExistence type="predicted"/>
<dbReference type="SUPFAM" id="SSF55383">
    <property type="entry name" value="Copper amine oxidase, domain N"/>
    <property type="match status" value="1"/>
</dbReference>
<comment type="caution">
    <text evidence="4">The sequence shown here is derived from an EMBL/GenBank/DDBJ whole genome shotgun (WGS) entry which is preliminary data.</text>
</comment>
<feature type="domain" description="Copper amine oxidase-like N-terminal" evidence="3">
    <location>
        <begin position="44"/>
        <end position="122"/>
    </location>
</feature>
<dbReference type="AlphaFoldDB" id="A0A926EG54"/>
<evidence type="ECO:0000313" key="4">
    <source>
        <dbReference type="EMBL" id="MBC8578924.1"/>
    </source>
</evidence>
<evidence type="ECO:0000313" key="5">
    <source>
        <dbReference type="Proteomes" id="UP000655830"/>
    </source>
</evidence>
<dbReference type="Pfam" id="PF07833">
    <property type="entry name" value="Cu_amine_oxidN1"/>
    <property type="match status" value="1"/>
</dbReference>
<organism evidence="4 5">
    <name type="scientific">Zhenhengia yiwuensis</name>
    <dbReference type="NCBI Taxonomy" id="2763666"/>
    <lineage>
        <taxon>Bacteria</taxon>
        <taxon>Bacillati</taxon>
        <taxon>Bacillota</taxon>
        <taxon>Clostridia</taxon>
        <taxon>Lachnospirales</taxon>
        <taxon>Lachnospiraceae</taxon>
        <taxon>Zhenhengia</taxon>
    </lineage>
</organism>
<evidence type="ECO:0000256" key="1">
    <source>
        <dbReference type="SAM" id="Coils"/>
    </source>
</evidence>
<dbReference type="Proteomes" id="UP000655830">
    <property type="component" value="Unassembled WGS sequence"/>
</dbReference>
<evidence type="ECO:0000256" key="2">
    <source>
        <dbReference type="SAM" id="SignalP"/>
    </source>
</evidence>
<dbReference type="InterPro" id="IPR012854">
    <property type="entry name" value="Cu_amine_oxidase-like_N"/>
</dbReference>
<gene>
    <name evidence="4" type="ORF">H8718_05175</name>
</gene>
<evidence type="ECO:0000259" key="3">
    <source>
        <dbReference type="Pfam" id="PF07833"/>
    </source>
</evidence>
<dbReference type="InterPro" id="IPR036582">
    <property type="entry name" value="Mao_N_sf"/>
</dbReference>
<dbReference type="EMBL" id="JACRSY010000006">
    <property type="protein sequence ID" value="MBC8578924.1"/>
    <property type="molecule type" value="Genomic_DNA"/>
</dbReference>
<feature type="coiled-coil region" evidence="1">
    <location>
        <begin position="107"/>
        <end position="170"/>
    </location>
</feature>
<keyword evidence="5" id="KW-1185">Reference proteome</keyword>
<dbReference type="RefSeq" id="WP_249332079.1">
    <property type="nucleotide sequence ID" value="NZ_JACRSY010000006.1"/>
</dbReference>
<feature type="signal peptide" evidence="2">
    <location>
        <begin position="1"/>
        <end position="23"/>
    </location>
</feature>
<sequence length="377" mass="43055">MKIRSKKIMAVLMASAIGTGAFAVSAANLTKNVQLRYNNINVKVDGEHKVPNMEPFFIGDSVYVSLRDAGQLIGSQVNWNGTTNTVEINTSTHSALEAELAARNHELAVAKSEIQKMQVKIEQYEKKLGITDKEENKQDNEQEDVDVDFAKVLEEALKELEKEYDDRYNIEWDLSLKGDEDKLEFKMSYDSMKFGDEFKDISKANLEKMTKDIVKDIQKECGDIKVEGEIYDKREKVEKATFTISAKGSFRFEYKGNSEFSAEDLKKYTEFIQNKYDDFPSLNLGGIFDGGSIRVRNMTIKEDDLDLEIEIYTDYANLSIAKRAWNEMDGTAKNKLESYLEDIQDDVETEFDTDATVYVLNESKDVIATYDTRLKLN</sequence>
<reference evidence="4" key="1">
    <citation type="submission" date="2020-08" db="EMBL/GenBank/DDBJ databases">
        <title>Genome public.</title>
        <authorList>
            <person name="Liu C."/>
            <person name="Sun Q."/>
        </authorList>
    </citation>
    <scope>NUCLEOTIDE SEQUENCE</scope>
    <source>
        <strain evidence="4">NSJ-12</strain>
    </source>
</reference>
<feature type="chain" id="PRO_5038613899" description="Copper amine oxidase-like N-terminal domain-containing protein" evidence="2">
    <location>
        <begin position="24"/>
        <end position="377"/>
    </location>
</feature>
<protein>
    <recommendedName>
        <fullName evidence="3">Copper amine oxidase-like N-terminal domain-containing protein</fullName>
    </recommendedName>
</protein>